<dbReference type="AlphaFoldDB" id="A0A0L7QVM2"/>
<organism evidence="1 2">
    <name type="scientific">Habropoda laboriosa</name>
    <dbReference type="NCBI Taxonomy" id="597456"/>
    <lineage>
        <taxon>Eukaryota</taxon>
        <taxon>Metazoa</taxon>
        <taxon>Ecdysozoa</taxon>
        <taxon>Arthropoda</taxon>
        <taxon>Hexapoda</taxon>
        <taxon>Insecta</taxon>
        <taxon>Pterygota</taxon>
        <taxon>Neoptera</taxon>
        <taxon>Endopterygota</taxon>
        <taxon>Hymenoptera</taxon>
        <taxon>Apocrita</taxon>
        <taxon>Aculeata</taxon>
        <taxon>Apoidea</taxon>
        <taxon>Anthophila</taxon>
        <taxon>Apidae</taxon>
        <taxon>Habropoda</taxon>
    </lineage>
</organism>
<dbReference type="OrthoDB" id="8193942at2759"/>
<gene>
    <name evidence="1" type="ORF">WH47_04227</name>
</gene>
<protein>
    <submittedName>
        <fullName evidence="1">Uncharacterized protein</fullName>
    </submittedName>
</protein>
<dbReference type="EMBL" id="KQ414727">
    <property type="protein sequence ID" value="KOC62566.1"/>
    <property type="molecule type" value="Genomic_DNA"/>
</dbReference>
<evidence type="ECO:0000313" key="1">
    <source>
        <dbReference type="EMBL" id="KOC62566.1"/>
    </source>
</evidence>
<accession>A0A0L7QVM2</accession>
<proteinExistence type="predicted"/>
<dbReference type="Proteomes" id="UP000053825">
    <property type="component" value="Unassembled WGS sequence"/>
</dbReference>
<name>A0A0L7QVM2_9HYME</name>
<reference evidence="1 2" key="1">
    <citation type="submission" date="2015-07" db="EMBL/GenBank/DDBJ databases">
        <title>The genome of Habropoda laboriosa.</title>
        <authorList>
            <person name="Pan H."/>
            <person name="Kapheim K."/>
        </authorList>
    </citation>
    <scope>NUCLEOTIDE SEQUENCE [LARGE SCALE GENOMIC DNA]</scope>
    <source>
        <strain evidence="1">0110345459</strain>
    </source>
</reference>
<sequence>MSFIIKNMPTNEINNKNREHFFSLEMKEDYSFKYIPESHFKCIVKNVQRQRRKEDEDRIWSSFVKEQELNSLRYHKNIIKDTDQSIKSMKDLLQENIQDVDRELKRLEEDALPEQTKGIQNDKSNIKNEKIYVNANSIRSNFSKDKLLTKNKDTSSINALDPISQDNNISIHKKSEGLKTVFRSKAKKSLSDSLITEKKCYTNQLLHATDYFENNSSTGSSNYRYDIVNVQPDPLTIQKLLSMQKKIAELLDEISFRLCRIPLPDGDNDLKRRQQQTLEFAIRFSRNYLYNLNRLVASIRRHISTVSSRTGSKQYYKNIAFHQDMIKQKLISAHQLLIQALSAYYKHIPNSILDGHSTKLQDVLQIVCNLKNICDKVGISNNYLCSGDNTVIPLGCILQDKCDAILSMLKLNLESKHRSTNYKNVESTVTIAPIPLHHKGRSKRKNLSTRLSMYSMDVKVSKSNQKKRNDLRRKSYICKKESENIIKDIKNIHTQHYSLPELLYPSPITRTSSSRDVTKIDSMKDMNYSKEDDVRTMMDGVTIDSENDSNVKIKIKCKNATNPEQSFTIQNKTSTNVWKTKNVEDKRVNLKSEKVSDGDNLIKTVAIITKEHLASLTPVINNLMALVSKKQNELDVQLGSETSMETLREFLQKYSFPRDSNIKASLANDNYEQSNYTLNSVSDVQKRGENVQLICMSSMEKASKMTQCDVSCQADYHIPLKTSDYRKTMDLYTKDGVQLVVPKETERHFVAYKCEYKKLCQSKPMYSSSTQNKPWDIVAWISDKLIDELIIEITVELQMNDVIKKLFEMEFQEF</sequence>
<keyword evidence="2" id="KW-1185">Reference proteome</keyword>
<evidence type="ECO:0000313" key="2">
    <source>
        <dbReference type="Proteomes" id="UP000053825"/>
    </source>
</evidence>
<dbReference type="STRING" id="597456.A0A0L7QVM2"/>